<dbReference type="Pfam" id="PF12710">
    <property type="entry name" value="HAD"/>
    <property type="match status" value="1"/>
</dbReference>
<gene>
    <name evidence="1" type="ORF">GCM10022255_114760</name>
</gene>
<sequence length="239" mass="25970">MILPRSARRLILWDVDHTLIETRGLGGELYANAFHTATGVRMTRKAEVTGQTEPSILTATLRLHGIDADEPYLSRYQAELAREYDRHRGELARRGRRLPGAAETLAVLAEQPTIVQSVLTGNLRQVARIKLEVFDLARYLDLDVGAYGDDDTDRPKLVAIAQQRATARYGTVFDRDNTVVIGDSSHDIRTGLRGGAHAIGVASGSESADQLRATGAITTWNDLTDTAAITALVTHAASA</sequence>
<dbReference type="InterPro" id="IPR023214">
    <property type="entry name" value="HAD_sf"/>
</dbReference>
<dbReference type="InterPro" id="IPR023198">
    <property type="entry name" value="PGP-like_dom2"/>
</dbReference>
<evidence type="ECO:0000313" key="2">
    <source>
        <dbReference type="Proteomes" id="UP001500620"/>
    </source>
</evidence>
<dbReference type="Gene3D" id="3.40.50.1000">
    <property type="entry name" value="HAD superfamily/HAD-like"/>
    <property type="match status" value="1"/>
</dbReference>
<evidence type="ECO:0000313" key="1">
    <source>
        <dbReference type="EMBL" id="GAA4264113.1"/>
    </source>
</evidence>
<dbReference type="EMBL" id="BAABAT010000096">
    <property type="protein sequence ID" value="GAA4264113.1"/>
    <property type="molecule type" value="Genomic_DNA"/>
</dbReference>
<accession>A0ABP8DVS0</accession>
<dbReference type="SUPFAM" id="SSF56784">
    <property type="entry name" value="HAD-like"/>
    <property type="match status" value="1"/>
</dbReference>
<dbReference type="Gene3D" id="1.10.150.240">
    <property type="entry name" value="Putative phosphatase, domain 2"/>
    <property type="match status" value="1"/>
</dbReference>
<dbReference type="Proteomes" id="UP001500620">
    <property type="component" value="Unassembled WGS sequence"/>
</dbReference>
<dbReference type="SFLD" id="SFLDG01129">
    <property type="entry name" value="C1.5:_HAD__Beta-PGM__Phosphata"/>
    <property type="match status" value="1"/>
</dbReference>
<keyword evidence="2" id="KW-1185">Reference proteome</keyword>
<reference evidence="2" key="1">
    <citation type="journal article" date="2019" name="Int. J. Syst. Evol. Microbiol.">
        <title>The Global Catalogue of Microorganisms (GCM) 10K type strain sequencing project: providing services to taxonomists for standard genome sequencing and annotation.</title>
        <authorList>
            <consortium name="The Broad Institute Genomics Platform"/>
            <consortium name="The Broad Institute Genome Sequencing Center for Infectious Disease"/>
            <person name="Wu L."/>
            <person name="Ma J."/>
        </authorList>
    </citation>
    <scope>NUCLEOTIDE SEQUENCE [LARGE SCALE GENOMIC DNA]</scope>
    <source>
        <strain evidence="2">JCM 17441</strain>
    </source>
</reference>
<dbReference type="PANTHER" id="PTHR43434:SF1">
    <property type="entry name" value="PHOSPHOGLYCOLATE PHOSPHATASE"/>
    <property type="match status" value="1"/>
</dbReference>
<comment type="caution">
    <text evidence="1">The sequence shown here is derived from an EMBL/GenBank/DDBJ whole genome shotgun (WGS) entry which is preliminary data.</text>
</comment>
<proteinExistence type="predicted"/>
<dbReference type="PANTHER" id="PTHR43434">
    <property type="entry name" value="PHOSPHOGLYCOLATE PHOSPHATASE"/>
    <property type="match status" value="1"/>
</dbReference>
<dbReference type="InterPro" id="IPR050155">
    <property type="entry name" value="HAD-like_hydrolase_sf"/>
</dbReference>
<protein>
    <submittedName>
        <fullName evidence="1">Haloacid dehalogenase-like hydrolase</fullName>
    </submittedName>
</protein>
<organism evidence="1 2">
    <name type="scientific">Dactylosporangium darangshiense</name>
    <dbReference type="NCBI Taxonomy" id="579108"/>
    <lineage>
        <taxon>Bacteria</taxon>
        <taxon>Bacillati</taxon>
        <taxon>Actinomycetota</taxon>
        <taxon>Actinomycetes</taxon>
        <taxon>Micromonosporales</taxon>
        <taxon>Micromonosporaceae</taxon>
        <taxon>Dactylosporangium</taxon>
    </lineage>
</organism>
<dbReference type="SFLD" id="SFLDS00003">
    <property type="entry name" value="Haloacid_Dehalogenase"/>
    <property type="match status" value="1"/>
</dbReference>
<name>A0ABP8DVS0_9ACTN</name>
<dbReference type="InterPro" id="IPR036412">
    <property type="entry name" value="HAD-like_sf"/>
</dbReference>
<dbReference type="RefSeq" id="WP_380138354.1">
    <property type="nucleotide sequence ID" value="NZ_BAABAT010000096.1"/>
</dbReference>